<dbReference type="InterPro" id="IPR036259">
    <property type="entry name" value="MFS_trans_sf"/>
</dbReference>
<evidence type="ECO:0000313" key="7">
    <source>
        <dbReference type="EMBL" id="MEX0427397.1"/>
    </source>
</evidence>
<dbReference type="PANTHER" id="PTHR23508">
    <property type="entry name" value="CARBOXYLIC ACID TRANSPORTER PROTEIN HOMOLOG"/>
    <property type="match status" value="1"/>
</dbReference>
<comment type="caution">
    <text evidence="7">The sequence shown here is derived from an EMBL/GenBank/DDBJ whole genome shotgun (WGS) entry which is preliminary data.</text>
</comment>
<protein>
    <submittedName>
        <fullName evidence="7">MFS transporter</fullName>
    </submittedName>
</protein>
<evidence type="ECO:0000259" key="6">
    <source>
        <dbReference type="PROSITE" id="PS50850"/>
    </source>
</evidence>
<feature type="transmembrane region" description="Helical" evidence="5">
    <location>
        <begin position="243"/>
        <end position="264"/>
    </location>
</feature>
<keyword evidence="8" id="KW-1185">Reference proteome</keyword>
<keyword evidence="3 5" id="KW-1133">Transmembrane helix</keyword>
<feature type="transmembrane region" description="Helical" evidence="5">
    <location>
        <begin position="338"/>
        <end position="361"/>
    </location>
</feature>
<dbReference type="EMBL" id="JBFPJR010000009">
    <property type="protein sequence ID" value="MEX0427397.1"/>
    <property type="molecule type" value="Genomic_DNA"/>
</dbReference>
<feature type="transmembrane region" description="Helical" evidence="5">
    <location>
        <begin position="144"/>
        <end position="164"/>
    </location>
</feature>
<evidence type="ECO:0000256" key="4">
    <source>
        <dbReference type="ARBA" id="ARBA00023136"/>
    </source>
</evidence>
<evidence type="ECO:0000313" key="8">
    <source>
        <dbReference type="Proteomes" id="UP001556631"/>
    </source>
</evidence>
<evidence type="ECO:0000256" key="1">
    <source>
        <dbReference type="ARBA" id="ARBA00004651"/>
    </source>
</evidence>
<organism evidence="7 8">
    <name type="scientific">Nocardioides eburneus</name>
    <dbReference type="NCBI Taxonomy" id="3231482"/>
    <lineage>
        <taxon>Bacteria</taxon>
        <taxon>Bacillati</taxon>
        <taxon>Actinomycetota</taxon>
        <taxon>Actinomycetes</taxon>
        <taxon>Propionibacteriales</taxon>
        <taxon>Nocardioidaceae</taxon>
        <taxon>Nocardioides</taxon>
    </lineage>
</organism>
<dbReference type="PROSITE" id="PS00216">
    <property type="entry name" value="SUGAR_TRANSPORT_1"/>
    <property type="match status" value="1"/>
</dbReference>
<dbReference type="InterPro" id="IPR005829">
    <property type="entry name" value="Sugar_transporter_CS"/>
</dbReference>
<comment type="subcellular location">
    <subcellularLocation>
        <location evidence="1">Cell membrane</location>
        <topology evidence="1">Multi-pass membrane protein</topology>
    </subcellularLocation>
</comment>
<feature type="domain" description="Major facilitator superfamily (MFS) profile" evidence="6">
    <location>
        <begin position="14"/>
        <end position="429"/>
    </location>
</feature>
<evidence type="ECO:0000256" key="3">
    <source>
        <dbReference type="ARBA" id="ARBA00022989"/>
    </source>
</evidence>
<dbReference type="Pfam" id="PF07690">
    <property type="entry name" value="MFS_1"/>
    <property type="match status" value="1"/>
</dbReference>
<feature type="transmembrane region" description="Helical" evidence="5">
    <location>
        <begin position="108"/>
        <end position="132"/>
    </location>
</feature>
<name>A0ABV3SYE0_9ACTN</name>
<feature type="transmembrane region" description="Helical" evidence="5">
    <location>
        <begin position="83"/>
        <end position="102"/>
    </location>
</feature>
<keyword evidence="4 5" id="KW-0472">Membrane</keyword>
<reference evidence="7 8" key="1">
    <citation type="submission" date="2024-07" db="EMBL/GenBank/DDBJ databases">
        <authorList>
            <person name="Lee S."/>
            <person name="Kang M."/>
        </authorList>
    </citation>
    <scope>NUCLEOTIDE SEQUENCE [LARGE SCALE GENOMIC DNA]</scope>
    <source>
        <strain evidence="7 8">DS6</strain>
    </source>
</reference>
<dbReference type="PROSITE" id="PS00217">
    <property type="entry name" value="SUGAR_TRANSPORT_2"/>
    <property type="match status" value="1"/>
</dbReference>
<dbReference type="SUPFAM" id="SSF103473">
    <property type="entry name" value="MFS general substrate transporter"/>
    <property type="match status" value="1"/>
</dbReference>
<feature type="transmembrane region" description="Helical" evidence="5">
    <location>
        <begin position="12"/>
        <end position="32"/>
    </location>
</feature>
<feature type="transmembrane region" description="Helical" evidence="5">
    <location>
        <begin position="284"/>
        <end position="305"/>
    </location>
</feature>
<dbReference type="InterPro" id="IPR011701">
    <property type="entry name" value="MFS"/>
</dbReference>
<accession>A0ABV3SYE0</accession>
<evidence type="ECO:0000256" key="2">
    <source>
        <dbReference type="ARBA" id="ARBA00022692"/>
    </source>
</evidence>
<feature type="transmembrane region" description="Helical" evidence="5">
    <location>
        <begin position="170"/>
        <end position="189"/>
    </location>
</feature>
<keyword evidence="2 5" id="KW-0812">Transmembrane</keyword>
<dbReference type="Gene3D" id="1.20.1250.20">
    <property type="entry name" value="MFS general substrate transporter like domains"/>
    <property type="match status" value="1"/>
</dbReference>
<dbReference type="PANTHER" id="PTHR23508:SF10">
    <property type="entry name" value="CARBOXYLIC ACID TRANSPORTER PROTEIN HOMOLOG"/>
    <property type="match status" value="1"/>
</dbReference>
<proteinExistence type="predicted"/>
<evidence type="ECO:0000256" key="5">
    <source>
        <dbReference type="SAM" id="Phobius"/>
    </source>
</evidence>
<gene>
    <name evidence="7" type="ORF">AB3X52_07200</name>
</gene>
<dbReference type="PROSITE" id="PS50850">
    <property type="entry name" value="MFS"/>
    <property type="match status" value="1"/>
</dbReference>
<feature type="transmembrane region" description="Helical" evidence="5">
    <location>
        <begin position="312"/>
        <end position="332"/>
    </location>
</feature>
<dbReference type="Proteomes" id="UP001556631">
    <property type="component" value="Unassembled WGS sequence"/>
</dbReference>
<dbReference type="RefSeq" id="WP_367992736.1">
    <property type="nucleotide sequence ID" value="NZ_JBFPJR010000009.1"/>
</dbReference>
<dbReference type="InterPro" id="IPR020846">
    <property type="entry name" value="MFS_dom"/>
</dbReference>
<feature type="transmembrane region" description="Helical" evidence="5">
    <location>
        <begin position="373"/>
        <end position="395"/>
    </location>
</feature>
<sequence length="442" mass="45657">MTAPRTGSRSAWMVLALCWLIVIYDGYDLIVYGTTIPALTTEKGWHLSADGAGHIGSLAFGGMLVGALFAGAVADRLGRRRTIVVSVLWFSIFTGLCGWADGPVMFGSLRFIGGLGLGGLVPSANALAAEFVTPRLRSVASTAMMSGVPVGGSLAAVIGLHALPAFGWESLYFFAFSGLLLVALTLALLPESPTWLRAKGRVSDAAAIEARYRLRPVAEPEQSEASADARTTGTAWGVLRAPYLVPTLLFFVATTAGMFAWYGLGTWLPKLTKSDARFDLGNDALTYLLALNLGAVAVSAVTAWLGTRYGALRAAIGTAAVGAISLALLLTYPSSLPVVYLLLILAGVGSHGTLCLIIAAIANHYPPTLRATALGSALGGGRVGAVIAPSVAGWLLERTPGSASSSILLFAAASGVGAVLLLATALFTRPAVTEPVESVFAH</sequence>
<feature type="transmembrane region" description="Helical" evidence="5">
    <location>
        <begin position="52"/>
        <end position="71"/>
    </location>
</feature>
<feature type="transmembrane region" description="Helical" evidence="5">
    <location>
        <begin position="407"/>
        <end position="427"/>
    </location>
</feature>